<evidence type="ECO:0000313" key="2">
    <source>
        <dbReference type="Proteomes" id="UP001164929"/>
    </source>
</evidence>
<sequence length="97" mass="11196">MWCWLIGGCPVHSSSFMYHQLIFRGSEQVEFFGKIWCSSLLNSQVSQPECFHTVDARYISRSRSVRQKVLQDMTKTGTFLCLNKFGSFSCHLFSLTT</sequence>
<dbReference type="EMBL" id="JAQIZT010000001">
    <property type="protein sequence ID" value="KAJ7011518.1"/>
    <property type="molecule type" value="Genomic_DNA"/>
</dbReference>
<accession>A0AAD6RM30</accession>
<organism evidence="1 2">
    <name type="scientific">Populus alba x Populus x berolinensis</name>
    <dbReference type="NCBI Taxonomy" id="444605"/>
    <lineage>
        <taxon>Eukaryota</taxon>
        <taxon>Viridiplantae</taxon>
        <taxon>Streptophyta</taxon>
        <taxon>Embryophyta</taxon>
        <taxon>Tracheophyta</taxon>
        <taxon>Spermatophyta</taxon>
        <taxon>Magnoliopsida</taxon>
        <taxon>eudicotyledons</taxon>
        <taxon>Gunneridae</taxon>
        <taxon>Pentapetalae</taxon>
        <taxon>rosids</taxon>
        <taxon>fabids</taxon>
        <taxon>Malpighiales</taxon>
        <taxon>Salicaceae</taxon>
        <taxon>Saliceae</taxon>
        <taxon>Populus</taxon>
    </lineage>
</organism>
<reference evidence="1 2" key="1">
    <citation type="journal article" date="2023" name="Mol. Ecol. Resour.">
        <title>Chromosome-level genome assembly of a triploid poplar Populus alba 'Berolinensis'.</title>
        <authorList>
            <person name="Chen S."/>
            <person name="Yu Y."/>
            <person name="Wang X."/>
            <person name="Wang S."/>
            <person name="Zhang T."/>
            <person name="Zhou Y."/>
            <person name="He R."/>
            <person name="Meng N."/>
            <person name="Wang Y."/>
            <person name="Liu W."/>
            <person name="Liu Z."/>
            <person name="Liu J."/>
            <person name="Guo Q."/>
            <person name="Huang H."/>
            <person name="Sederoff R.R."/>
            <person name="Wang G."/>
            <person name="Qu G."/>
            <person name="Chen S."/>
        </authorList>
    </citation>
    <scope>NUCLEOTIDE SEQUENCE [LARGE SCALE GENOMIC DNA]</scope>
    <source>
        <strain evidence="1">SC-2020</strain>
    </source>
</reference>
<comment type="caution">
    <text evidence="1">The sequence shown here is derived from an EMBL/GenBank/DDBJ whole genome shotgun (WGS) entry which is preliminary data.</text>
</comment>
<name>A0AAD6RM30_9ROSI</name>
<proteinExistence type="predicted"/>
<dbReference type="Proteomes" id="UP001164929">
    <property type="component" value="Chromosome 1"/>
</dbReference>
<dbReference type="AlphaFoldDB" id="A0AAD6RM30"/>
<protein>
    <submittedName>
        <fullName evidence="1">Uncharacterized protein</fullName>
    </submittedName>
</protein>
<evidence type="ECO:0000313" key="1">
    <source>
        <dbReference type="EMBL" id="KAJ7011518.1"/>
    </source>
</evidence>
<keyword evidence="2" id="KW-1185">Reference proteome</keyword>
<gene>
    <name evidence="1" type="ORF">NC653_001833</name>
</gene>